<sequence>MNVRLNLMTGAAALVLLAGAPVAAQEAQDGSGGPDAVSLTIYNQNIALVEDTRSLTVPAGRSRREFPGVSASIRPETVGLSGRGLSVVEQNFDYDLLTPDKLMQSAVGDEIGIVRTNPGSGAQETQRATVLAANQGVVLRVGDHIEVLRDDGVPTRVIFDEVPENLRPRPTLSVTLDAEGAGQRDVTLTYLTTGLQWKADYVARFNERAGRLDLTGWITLTNQSGVTFTNADTRVVAGDVSLINNNSPYGRGYPQPPRPAVRGNGTEQGGAQGLADVYIYPLPEPVTVANNQTKQVGLIDVADVPASKRYLFEADSFTTETDPRAAEVAVIFSNDRASGVGTQLPAGVARVYVNDETGEPRFIGEDQVAHTPAGSDIVITTGQAFDVTVQPRVVSSQAAPKPAYYRWRTRFEMEYAVRNARSEAVVVEVRQHGLGRDTRLEDQSIEGVVQDANTIVWRVPVPANGETVLTAAVVTGG</sequence>
<keyword evidence="2" id="KW-0732">Signal</keyword>
<proteinExistence type="predicted"/>
<name>A0ABQ6BJV7_9CAUL</name>
<protein>
    <recommendedName>
        <fullName evidence="5">DUF4139 domain-containing protein</fullName>
    </recommendedName>
</protein>
<keyword evidence="4" id="KW-1185">Reference proteome</keyword>
<organism evidence="3 4">
    <name type="scientific">Brevundimonas denitrificans</name>
    <dbReference type="NCBI Taxonomy" id="1443434"/>
    <lineage>
        <taxon>Bacteria</taxon>
        <taxon>Pseudomonadati</taxon>
        <taxon>Pseudomonadota</taxon>
        <taxon>Alphaproteobacteria</taxon>
        <taxon>Caulobacterales</taxon>
        <taxon>Caulobacteraceae</taxon>
        <taxon>Brevundimonas</taxon>
    </lineage>
</organism>
<evidence type="ECO:0000313" key="3">
    <source>
        <dbReference type="EMBL" id="GLS01576.1"/>
    </source>
</evidence>
<feature type="chain" id="PRO_5046149122" description="DUF4139 domain-containing protein" evidence="2">
    <location>
        <begin position="25"/>
        <end position="477"/>
    </location>
</feature>
<comment type="caution">
    <text evidence="3">The sequence shown here is derived from an EMBL/GenBank/DDBJ whole genome shotgun (WGS) entry which is preliminary data.</text>
</comment>
<dbReference type="Proteomes" id="UP001156921">
    <property type="component" value="Unassembled WGS sequence"/>
</dbReference>
<accession>A0ABQ6BJV7</accession>
<dbReference type="PANTHER" id="PTHR38075">
    <property type="entry name" value="DUF4139 DOMAIN-CONTAINING PROTEIN"/>
    <property type="match status" value="1"/>
</dbReference>
<evidence type="ECO:0008006" key="5">
    <source>
        <dbReference type="Google" id="ProtNLM"/>
    </source>
</evidence>
<feature type="signal peptide" evidence="2">
    <location>
        <begin position="1"/>
        <end position="24"/>
    </location>
</feature>
<reference evidence="4" key="1">
    <citation type="journal article" date="2019" name="Int. J. Syst. Evol. Microbiol.">
        <title>The Global Catalogue of Microorganisms (GCM) 10K type strain sequencing project: providing services to taxonomists for standard genome sequencing and annotation.</title>
        <authorList>
            <consortium name="The Broad Institute Genomics Platform"/>
            <consortium name="The Broad Institute Genome Sequencing Center for Infectious Disease"/>
            <person name="Wu L."/>
            <person name="Ma J."/>
        </authorList>
    </citation>
    <scope>NUCLEOTIDE SEQUENCE [LARGE SCALE GENOMIC DNA]</scope>
    <source>
        <strain evidence="4">NBRC 110107</strain>
    </source>
</reference>
<dbReference type="PANTHER" id="PTHR38075:SF1">
    <property type="entry name" value="DUF4139 DOMAIN-CONTAINING PROTEIN"/>
    <property type="match status" value="1"/>
</dbReference>
<dbReference type="EMBL" id="BSOY01000030">
    <property type="protein sequence ID" value="GLS01576.1"/>
    <property type="molecule type" value="Genomic_DNA"/>
</dbReference>
<evidence type="ECO:0000256" key="2">
    <source>
        <dbReference type="SAM" id="SignalP"/>
    </source>
</evidence>
<evidence type="ECO:0000313" key="4">
    <source>
        <dbReference type="Proteomes" id="UP001156921"/>
    </source>
</evidence>
<dbReference type="RefSeq" id="WP_284222435.1">
    <property type="nucleotide sequence ID" value="NZ_BSOY01000030.1"/>
</dbReference>
<gene>
    <name evidence="3" type="ORF">GCM10007859_15910</name>
</gene>
<evidence type="ECO:0000256" key="1">
    <source>
        <dbReference type="SAM" id="MobiDB-lite"/>
    </source>
</evidence>
<feature type="region of interest" description="Disordered" evidence="1">
    <location>
        <begin position="247"/>
        <end position="268"/>
    </location>
</feature>